<protein>
    <submittedName>
        <fullName evidence="1">Uncharacterized protein</fullName>
    </submittedName>
</protein>
<dbReference type="AlphaFoldDB" id="A0A1B2E0T2"/>
<name>A0A1B2E0T2_9BACL</name>
<accession>A0A1B2E0T2</accession>
<evidence type="ECO:0000313" key="1">
    <source>
        <dbReference type="EMBL" id="ANY73600.1"/>
    </source>
</evidence>
<dbReference type="EMBL" id="CP016809">
    <property type="protein sequence ID" value="ANY73600.1"/>
    <property type="molecule type" value="Genomic_DNA"/>
</dbReference>
<dbReference type="KEGG" id="pib:BBD41_14025"/>
<gene>
    <name evidence="1" type="ORF">BBD41_14025</name>
</gene>
<sequence>MKTGLNFESITCEMTRYGFFSPKSDNLHLIFIMDFATNARFMMYKDLGMDEYYGQTINSYTPGDILFP</sequence>
<reference evidence="1" key="1">
    <citation type="submission" date="2016-08" db="EMBL/GenBank/DDBJ databases">
        <title>Complete Genome Seqeunce of Paenibacillus sp. nov. IHBB 9852 from high altitute lake of Indian trans-Himalayas.</title>
        <authorList>
            <person name="Kiran S."/>
            <person name="Swarnkar M.K."/>
            <person name="Rana A."/>
            <person name="Tewari R."/>
            <person name="Gulati A."/>
        </authorList>
    </citation>
    <scope>NUCLEOTIDE SEQUENCE [LARGE SCALE GENOMIC DNA]</scope>
    <source>
        <strain evidence="1">IHBB 9852</strain>
    </source>
</reference>
<organism evidence="1">
    <name type="scientific">Paenibacillus ihbetae</name>
    <dbReference type="NCBI Taxonomy" id="1870820"/>
    <lineage>
        <taxon>Bacteria</taxon>
        <taxon>Bacillati</taxon>
        <taxon>Bacillota</taxon>
        <taxon>Bacilli</taxon>
        <taxon>Bacillales</taxon>
        <taxon>Paenibacillaceae</taxon>
        <taxon>Paenibacillus</taxon>
    </lineage>
</organism>
<proteinExistence type="predicted"/>